<dbReference type="Gene3D" id="3.10.450.30">
    <property type="entry name" value="Microbial ribonucleases"/>
    <property type="match status" value="1"/>
</dbReference>
<dbReference type="STRING" id="993070.AS031_13975"/>
<dbReference type="GO" id="GO:0016787">
    <property type="term" value="F:hydrolase activity"/>
    <property type="evidence" value="ECO:0007669"/>
    <property type="project" value="UniProtKB-KW"/>
</dbReference>
<evidence type="ECO:0000256" key="3">
    <source>
        <dbReference type="SAM" id="MobiDB-lite"/>
    </source>
</evidence>
<dbReference type="AlphaFoldDB" id="A0A0V8IG79"/>
<dbReference type="InterPro" id="IPR016191">
    <property type="entry name" value="Ribonuclease/ribotoxin"/>
</dbReference>
<feature type="region of interest" description="Disordered" evidence="3">
    <location>
        <begin position="39"/>
        <end position="85"/>
    </location>
</feature>
<name>A0A0V8IG79_9MICC</name>
<keyword evidence="2" id="KW-0378">Hydrolase</keyword>
<sequence length="171" mass="17884">MMRNRTILPLLLAAVVVVAVLFFGGQGVLGQLLEGTAPAPAPSAGASAASRSAAPEAPASAGAATPGKTATAAKNPSRLPAIPESALPAEGRRVLALIRAGGPYRYSQDDQTFGNFEGILPRRDRGYYREYTVPTPGEGDRGARRIVAGADGEKYYTDDHYESFSFITEGS</sequence>
<dbReference type="SUPFAM" id="SSF53933">
    <property type="entry name" value="Microbial ribonucleases"/>
    <property type="match status" value="1"/>
</dbReference>
<reference evidence="4 5" key="1">
    <citation type="journal article" date="2014" name="Arch. Microbiol.">
        <title>Arthrobacter enclensis sp. nov., isolated from sediment sample.</title>
        <authorList>
            <person name="Dastager S.G."/>
            <person name="Liu Q."/>
            <person name="Tang S.K."/>
            <person name="Krishnamurthi S."/>
            <person name="Lee J.C."/>
            <person name="Li W.J."/>
        </authorList>
    </citation>
    <scope>NUCLEOTIDE SEQUENCE [LARGE SCALE GENOMIC DNA]</scope>
    <source>
        <strain evidence="4 5">NIO-1008</strain>
    </source>
</reference>
<organism evidence="4 5">
    <name type="scientific">Pseudarthrobacter enclensis</name>
    <dbReference type="NCBI Taxonomy" id="993070"/>
    <lineage>
        <taxon>Bacteria</taxon>
        <taxon>Bacillati</taxon>
        <taxon>Actinomycetota</taxon>
        <taxon>Actinomycetes</taxon>
        <taxon>Micrococcales</taxon>
        <taxon>Micrococcaceae</taxon>
        <taxon>Pseudarthrobacter</taxon>
    </lineage>
</organism>
<protein>
    <submittedName>
        <fullName evidence="4">Ribonuclease</fullName>
    </submittedName>
</protein>
<gene>
    <name evidence="4" type="ORF">AS031_13975</name>
</gene>
<evidence type="ECO:0000256" key="1">
    <source>
        <dbReference type="ARBA" id="ARBA00022722"/>
    </source>
</evidence>
<dbReference type="GO" id="GO:0003723">
    <property type="term" value="F:RNA binding"/>
    <property type="evidence" value="ECO:0007669"/>
    <property type="project" value="InterPro"/>
</dbReference>
<evidence type="ECO:0000256" key="2">
    <source>
        <dbReference type="ARBA" id="ARBA00022801"/>
    </source>
</evidence>
<comment type="caution">
    <text evidence="4">The sequence shown here is derived from an EMBL/GenBank/DDBJ whole genome shotgun (WGS) entry which is preliminary data.</text>
</comment>
<keyword evidence="1" id="KW-0540">Nuclease</keyword>
<dbReference type="Pfam" id="PF00545">
    <property type="entry name" value="Ribonuclease"/>
    <property type="match status" value="1"/>
</dbReference>
<keyword evidence="5" id="KW-1185">Reference proteome</keyword>
<dbReference type="Proteomes" id="UP000053199">
    <property type="component" value="Unassembled WGS sequence"/>
</dbReference>
<proteinExistence type="predicted"/>
<evidence type="ECO:0000313" key="5">
    <source>
        <dbReference type="Proteomes" id="UP000053199"/>
    </source>
</evidence>
<dbReference type="GO" id="GO:0004521">
    <property type="term" value="F:RNA endonuclease activity"/>
    <property type="evidence" value="ECO:0007669"/>
    <property type="project" value="InterPro"/>
</dbReference>
<dbReference type="EMBL" id="LNQM01000007">
    <property type="protein sequence ID" value="KSU73804.1"/>
    <property type="molecule type" value="Genomic_DNA"/>
</dbReference>
<evidence type="ECO:0000313" key="4">
    <source>
        <dbReference type="EMBL" id="KSU73804.1"/>
    </source>
</evidence>
<accession>A0A0V8IG79</accession>
<feature type="compositionally biased region" description="Low complexity" evidence="3">
    <location>
        <begin position="39"/>
        <end position="73"/>
    </location>
</feature>
<dbReference type="InterPro" id="IPR000026">
    <property type="entry name" value="N1-like"/>
</dbReference>